<dbReference type="AlphaFoldDB" id="A0A6J0TDB1"/>
<evidence type="ECO:0000256" key="8">
    <source>
        <dbReference type="SAM" id="MobiDB-lite"/>
    </source>
</evidence>
<dbReference type="SUPFAM" id="SSF55486">
    <property type="entry name" value="Metalloproteases ('zincins'), catalytic domain"/>
    <property type="match status" value="1"/>
</dbReference>
<keyword evidence="13" id="KW-1185">Reference proteome</keyword>
<feature type="transmembrane region" description="Helical" evidence="9">
    <location>
        <begin position="681"/>
        <end position="703"/>
    </location>
</feature>
<proteinExistence type="predicted"/>
<dbReference type="Pfam" id="PF01562">
    <property type="entry name" value="Pep_M12B_propep"/>
    <property type="match status" value="1"/>
</dbReference>
<evidence type="ECO:0000259" key="12">
    <source>
        <dbReference type="PROSITE" id="PS50215"/>
    </source>
</evidence>
<feature type="signal peptide" evidence="10">
    <location>
        <begin position="1"/>
        <end position="17"/>
    </location>
</feature>
<dbReference type="Gene3D" id="3.40.1620.60">
    <property type="match status" value="1"/>
</dbReference>
<dbReference type="Gene3D" id="4.10.70.10">
    <property type="entry name" value="Disintegrin domain"/>
    <property type="match status" value="1"/>
</dbReference>
<name>A0A6J0TDB1_9SAUR</name>
<evidence type="ECO:0000256" key="4">
    <source>
        <dbReference type="ARBA" id="ARBA00023157"/>
    </source>
</evidence>
<dbReference type="GO" id="GO:0004222">
    <property type="term" value="F:metalloendopeptidase activity"/>
    <property type="evidence" value="ECO:0007669"/>
    <property type="project" value="InterPro"/>
</dbReference>
<dbReference type="Pfam" id="PF01421">
    <property type="entry name" value="Reprolysin"/>
    <property type="match status" value="1"/>
</dbReference>
<evidence type="ECO:0000256" key="9">
    <source>
        <dbReference type="SAM" id="Phobius"/>
    </source>
</evidence>
<keyword evidence="4 7" id="KW-1015">Disulfide bond</keyword>
<dbReference type="Gene3D" id="3.40.390.10">
    <property type="entry name" value="Collagenase (Catalytic Domain)"/>
    <property type="match status" value="1"/>
</dbReference>
<dbReference type="SMART" id="SM00050">
    <property type="entry name" value="DISIN"/>
    <property type="match status" value="1"/>
</dbReference>
<keyword evidence="2" id="KW-0964">Secreted</keyword>
<evidence type="ECO:0000256" key="6">
    <source>
        <dbReference type="PROSITE-ProRule" id="PRU00068"/>
    </source>
</evidence>
<sequence length="738" mass="82706">MNSYTSLLVLILRNVLSETAQEKPPQGFRYASYEVTIPRKVMPRYGENEYLDTTYFLQIEGKGHIVRLRKKSFFPKNIPVFTYTKKGHLQVDYPFIRSDCFYRGFVEGKPSSLVTLNICLGGLRGLLRLENKTYEIEPIQASPTFQHVVYQLEEEEGDIPMKCGLTEEMQNYQKAMIQNAWNREAKSTPEKDWWTHTRYVKVSVVVEHERYVKFNRNKTLTAIQVLNIIHTANSFYEPLSIQISLAGLEIWSEVNLIDITNNIMETLGSFNRWRAKTLNKRLASDVGHLFAYKSYGTTLGLAGIGTVCNLDYGGAVVSYMTSSLFFISNTFAHELGHNLGMFHDGQYCTCDRYACVMAAFQANTDKFSNCSYRDYFKLRNSHCLLIPPNLKKMYKVKYCGNKIVENGEQCDCGSESQCKLDPCCQSDCKLRSGATCAFGQCCSKCQYLPAHSICRENISICDLPEYCNGSSERCPEDVHVQDGAPCNDGAHCYHGNCTTHNSQCKMIFGPKATTASEDCFREMNAQGDRFGNCGLESGIYKKCHAQNILCGRLQCEHIDNLPSLEEHSTIVQSQIGSSQCWGTDYHSGVEIPDIGAVIDGTPCGKDRMCINGECVNVSFLKYDCNLTKCSNRGICNTHKHCHCDCGWAPPDCFDKGYGGSIDSGPPPPRKCDMNVANTDRYAKIAIGSVLSAAAAFGVGLALFSRKKLTRRLQETFHPAEAQKEGSAQEATDLNNVRM</sequence>
<evidence type="ECO:0000256" key="10">
    <source>
        <dbReference type="SAM" id="SignalP"/>
    </source>
</evidence>
<dbReference type="InterPro" id="IPR034027">
    <property type="entry name" value="Reprolysin_adamalysin"/>
</dbReference>
<evidence type="ECO:0000256" key="3">
    <source>
        <dbReference type="ARBA" id="ARBA00022656"/>
    </source>
</evidence>
<keyword evidence="9" id="KW-1133">Transmembrane helix</keyword>
<evidence type="ECO:0000313" key="13">
    <source>
        <dbReference type="Proteomes" id="UP001652642"/>
    </source>
</evidence>
<comment type="caution">
    <text evidence="7">Lacks conserved residue(s) required for the propagation of feature annotation.</text>
</comment>
<dbReference type="GeneID" id="110076414"/>
<keyword evidence="3" id="KW-0800">Toxin</keyword>
<feature type="binding site" evidence="7">
    <location>
        <position position="343"/>
    </location>
    <ligand>
        <name>Zn(2+)</name>
        <dbReference type="ChEBI" id="CHEBI:29105"/>
        <note>catalytic</note>
    </ligand>
</feature>
<dbReference type="Pfam" id="PF00200">
    <property type="entry name" value="Disintegrin"/>
    <property type="match status" value="1"/>
</dbReference>
<feature type="domain" description="Peptidase M12B" evidence="12">
    <location>
        <begin position="198"/>
        <end position="388"/>
    </location>
</feature>
<feature type="disulfide bond" evidence="6">
    <location>
        <begin position="454"/>
        <end position="474"/>
    </location>
</feature>
<keyword evidence="7" id="KW-0479">Metal-binding</keyword>
<organism evidence="13 14">
    <name type="scientific">Pogona vitticeps</name>
    <name type="common">central bearded dragon</name>
    <dbReference type="NCBI Taxonomy" id="103695"/>
    <lineage>
        <taxon>Eukaryota</taxon>
        <taxon>Metazoa</taxon>
        <taxon>Chordata</taxon>
        <taxon>Craniata</taxon>
        <taxon>Vertebrata</taxon>
        <taxon>Euteleostomi</taxon>
        <taxon>Lepidosauria</taxon>
        <taxon>Squamata</taxon>
        <taxon>Bifurcata</taxon>
        <taxon>Unidentata</taxon>
        <taxon>Episquamata</taxon>
        <taxon>Toxicofera</taxon>
        <taxon>Iguania</taxon>
        <taxon>Acrodonta</taxon>
        <taxon>Agamidae</taxon>
        <taxon>Amphibolurinae</taxon>
        <taxon>Pogona</taxon>
    </lineage>
</organism>
<keyword evidence="5" id="KW-1199">Hemostasis impairing toxin</keyword>
<dbReference type="CDD" id="cd04269">
    <property type="entry name" value="ZnMc_adamalysin_II_like"/>
    <property type="match status" value="1"/>
</dbReference>
<dbReference type="OrthoDB" id="5951731at2759"/>
<feature type="disulfide bond" evidence="7">
    <location>
        <begin position="350"/>
        <end position="355"/>
    </location>
</feature>
<feature type="binding site" evidence="7">
    <location>
        <position position="337"/>
    </location>
    <ligand>
        <name>Zn(2+)</name>
        <dbReference type="ChEBI" id="CHEBI:29105"/>
        <note>catalytic</note>
    </ligand>
</feature>
<dbReference type="InParanoid" id="A0A6J0TDB1"/>
<dbReference type="GO" id="GO:0009897">
    <property type="term" value="C:external side of plasma membrane"/>
    <property type="evidence" value="ECO:0007669"/>
    <property type="project" value="TreeGrafter"/>
</dbReference>
<dbReference type="GO" id="GO:0046872">
    <property type="term" value="F:metal ion binding"/>
    <property type="evidence" value="ECO:0007669"/>
    <property type="project" value="UniProtKB-KW"/>
</dbReference>
<accession>A0A6J0TDB1</accession>
<keyword evidence="9" id="KW-0812">Transmembrane</keyword>
<evidence type="ECO:0000256" key="1">
    <source>
        <dbReference type="ARBA" id="ARBA00004613"/>
    </source>
</evidence>
<dbReference type="PANTHER" id="PTHR11905">
    <property type="entry name" value="ADAM A DISINTEGRIN AND METALLOPROTEASE DOMAIN"/>
    <property type="match status" value="1"/>
</dbReference>
<gene>
    <name evidence="14" type="primary">LOC110076414</name>
</gene>
<feature type="compositionally biased region" description="Polar residues" evidence="8">
    <location>
        <begin position="728"/>
        <end position="738"/>
    </location>
</feature>
<dbReference type="InterPro" id="IPR018358">
    <property type="entry name" value="Disintegrin_CS"/>
</dbReference>
<dbReference type="InterPro" id="IPR006586">
    <property type="entry name" value="ADAM_Cys-rich"/>
</dbReference>
<feature type="domain" description="Disintegrin" evidence="11">
    <location>
        <begin position="396"/>
        <end position="482"/>
    </location>
</feature>
<evidence type="ECO:0000259" key="11">
    <source>
        <dbReference type="PROSITE" id="PS50214"/>
    </source>
</evidence>
<dbReference type="PROSITE" id="PS50215">
    <property type="entry name" value="ADAM_MEPRO"/>
    <property type="match status" value="1"/>
</dbReference>
<evidence type="ECO:0000256" key="2">
    <source>
        <dbReference type="ARBA" id="ARBA00022525"/>
    </source>
</evidence>
<dbReference type="PROSITE" id="PS00427">
    <property type="entry name" value="DISINTEGRIN_1"/>
    <property type="match status" value="1"/>
</dbReference>
<dbReference type="InterPro" id="IPR024079">
    <property type="entry name" value="MetalloPept_cat_dom_sf"/>
</dbReference>
<feature type="region of interest" description="Disordered" evidence="8">
    <location>
        <begin position="718"/>
        <end position="738"/>
    </location>
</feature>
<feature type="active site" evidence="7">
    <location>
        <position position="334"/>
    </location>
</feature>
<feature type="chain" id="PRO_5046253549" evidence="10">
    <location>
        <begin position="18"/>
        <end position="738"/>
    </location>
</feature>
<evidence type="ECO:0000256" key="5">
    <source>
        <dbReference type="ARBA" id="ARBA00023240"/>
    </source>
</evidence>
<dbReference type="InterPro" id="IPR001762">
    <property type="entry name" value="Disintegrin_dom"/>
</dbReference>
<dbReference type="GO" id="GO:0006508">
    <property type="term" value="P:proteolysis"/>
    <property type="evidence" value="ECO:0007669"/>
    <property type="project" value="InterPro"/>
</dbReference>
<keyword evidence="10" id="KW-0732">Signal</keyword>
<dbReference type="Pfam" id="PF08516">
    <property type="entry name" value="ADAM_CR"/>
    <property type="match status" value="1"/>
</dbReference>
<dbReference type="PRINTS" id="PR00289">
    <property type="entry name" value="DISINTEGRIN"/>
</dbReference>
<keyword evidence="7" id="KW-0862">Zinc</keyword>
<keyword evidence="9" id="KW-0472">Membrane</keyword>
<protein>
    <submittedName>
        <fullName evidence="14">Disintegrin and metalloproteinase domain-containing protein 20-like</fullName>
    </submittedName>
</protein>
<dbReference type="RefSeq" id="XP_020644174.2">
    <property type="nucleotide sequence ID" value="XM_020788515.2"/>
</dbReference>
<evidence type="ECO:0000313" key="14">
    <source>
        <dbReference type="RefSeq" id="XP_020644174.2"/>
    </source>
</evidence>
<reference evidence="14" key="2">
    <citation type="submission" date="2025-08" db="UniProtKB">
        <authorList>
            <consortium name="RefSeq"/>
        </authorList>
    </citation>
    <scope>IDENTIFICATION</scope>
</reference>
<dbReference type="SMART" id="SM00608">
    <property type="entry name" value="ACR"/>
    <property type="match status" value="1"/>
</dbReference>
<reference evidence="13" key="1">
    <citation type="submission" date="2025-05" db="UniProtKB">
        <authorList>
            <consortium name="RefSeq"/>
        </authorList>
    </citation>
    <scope>NUCLEOTIDE SEQUENCE [LARGE SCALE GENOMIC DNA]</scope>
</reference>
<dbReference type="PROSITE" id="PS50214">
    <property type="entry name" value="DISINTEGRIN_2"/>
    <property type="match status" value="1"/>
</dbReference>
<dbReference type="GO" id="GO:0008584">
    <property type="term" value="P:male gonad development"/>
    <property type="evidence" value="ECO:0007669"/>
    <property type="project" value="TreeGrafter"/>
</dbReference>
<feature type="binding site" evidence="7">
    <location>
        <position position="333"/>
    </location>
    <ligand>
        <name>Zn(2+)</name>
        <dbReference type="ChEBI" id="CHEBI:29105"/>
        <note>catalytic</note>
    </ligand>
</feature>
<dbReference type="GO" id="GO:0005576">
    <property type="term" value="C:extracellular region"/>
    <property type="evidence" value="ECO:0007669"/>
    <property type="project" value="UniProtKB-SubCell"/>
</dbReference>
<dbReference type="SUPFAM" id="SSF57552">
    <property type="entry name" value="Blood coagulation inhibitor (disintegrin)"/>
    <property type="match status" value="1"/>
</dbReference>
<dbReference type="PANTHER" id="PTHR11905:SF251">
    <property type="entry name" value="MEDIATOR COMPLEX SUBUNIT 6"/>
    <property type="match status" value="1"/>
</dbReference>
<dbReference type="GO" id="GO:1990913">
    <property type="term" value="C:sperm head plasma membrane"/>
    <property type="evidence" value="ECO:0007669"/>
    <property type="project" value="TreeGrafter"/>
</dbReference>
<dbReference type="GO" id="GO:0090729">
    <property type="term" value="F:toxin activity"/>
    <property type="evidence" value="ECO:0007669"/>
    <property type="project" value="UniProtKB-KW"/>
</dbReference>
<dbReference type="InterPro" id="IPR002870">
    <property type="entry name" value="Peptidase_M12B_N"/>
</dbReference>
<evidence type="ECO:0000256" key="7">
    <source>
        <dbReference type="PROSITE-ProRule" id="PRU00276"/>
    </source>
</evidence>
<dbReference type="InterPro" id="IPR036436">
    <property type="entry name" value="Disintegrin_dom_sf"/>
</dbReference>
<comment type="subcellular location">
    <subcellularLocation>
        <location evidence="1">Secreted</location>
    </subcellularLocation>
</comment>
<dbReference type="InterPro" id="IPR001590">
    <property type="entry name" value="Peptidase_M12B"/>
</dbReference>
<dbReference type="Proteomes" id="UP001652642">
    <property type="component" value="Chromosome 1"/>
</dbReference>
<dbReference type="KEGG" id="pvt:110076414"/>